<dbReference type="EMBL" id="JABVXQ010000007">
    <property type="protein sequence ID" value="KAF6099692.1"/>
    <property type="molecule type" value="Genomic_DNA"/>
</dbReference>
<reference evidence="1 2" key="1">
    <citation type="journal article" date="2020" name="Nature">
        <title>Six reference-quality genomes reveal evolution of bat adaptations.</title>
        <authorList>
            <person name="Jebb D."/>
            <person name="Huang Z."/>
            <person name="Pippel M."/>
            <person name="Hughes G.M."/>
            <person name="Lavrichenko K."/>
            <person name="Devanna P."/>
            <person name="Winkler S."/>
            <person name="Jermiin L.S."/>
            <person name="Skirmuntt E.C."/>
            <person name="Katzourakis A."/>
            <person name="Burkitt-Gray L."/>
            <person name="Ray D.A."/>
            <person name="Sullivan K.A.M."/>
            <person name="Roscito J.G."/>
            <person name="Kirilenko B.M."/>
            <person name="Davalos L.M."/>
            <person name="Corthals A.P."/>
            <person name="Power M.L."/>
            <person name="Jones G."/>
            <person name="Ransome R.D."/>
            <person name="Dechmann D.K.N."/>
            <person name="Locatelli A.G."/>
            <person name="Puechmaille S.J."/>
            <person name="Fedrigo O."/>
            <person name="Jarvis E.D."/>
            <person name="Hiller M."/>
            <person name="Vernes S.C."/>
            <person name="Myers E.W."/>
            <person name="Teeling E.C."/>
        </authorList>
    </citation>
    <scope>NUCLEOTIDE SEQUENCE [LARGE SCALE GENOMIC DNA]</scope>
    <source>
        <strain evidence="1">Bat1K_MPI-CBG_1</strain>
    </source>
</reference>
<comment type="caution">
    <text evidence="1">The sequence shown here is derived from an EMBL/GenBank/DDBJ whole genome shotgun (WGS) entry which is preliminary data.</text>
</comment>
<name>A0A833ZVS9_9CHIR</name>
<organism evidence="1 2">
    <name type="scientific">Phyllostomus discolor</name>
    <name type="common">pale spear-nosed bat</name>
    <dbReference type="NCBI Taxonomy" id="89673"/>
    <lineage>
        <taxon>Eukaryota</taxon>
        <taxon>Metazoa</taxon>
        <taxon>Chordata</taxon>
        <taxon>Craniata</taxon>
        <taxon>Vertebrata</taxon>
        <taxon>Euteleostomi</taxon>
        <taxon>Mammalia</taxon>
        <taxon>Eutheria</taxon>
        <taxon>Laurasiatheria</taxon>
        <taxon>Chiroptera</taxon>
        <taxon>Yangochiroptera</taxon>
        <taxon>Phyllostomidae</taxon>
        <taxon>Phyllostominae</taxon>
        <taxon>Phyllostomus</taxon>
    </lineage>
</organism>
<evidence type="ECO:0000313" key="1">
    <source>
        <dbReference type="EMBL" id="KAF6099692.1"/>
    </source>
</evidence>
<accession>A0A833ZVS9</accession>
<evidence type="ECO:0000313" key="2">
    <source>
        <dbReference type="Proteomes" id="UP000664940"/>
    </source>
</evidence>
<protein>
    <submittedName>
        <fullName evidence="1">Uncharacterized protein</fullName>
    </submittedName>
</protein>
<gene>
    <name evidence="1" type="ORF">HJG60_011458</name>
</gene>
<sequence>MATVKRIQVTALHGSHSSQRVCVASGVQPSVWLLTEPRHHQSISPWSVICPNISAVIFVRPVEQVRISIFFLVKSQQLTDLFIDFQEAASHEEKLSSHWAVNSLGMVRRDTPYDSDSGFSEKPASWGISF</sequence>
<proteinExistence type="predicted"/>
<dbReference type="AlphaFoldDB" id="A0A833ZVS9"/>
<dbReference type="Proteomes" id="UP000664940">
    <property type="component" value="Unassembled WGS sequence"/>
</dbReference>